<comment type="caution">
    <text evidence="1">The sequence shown here is derived from an EMBL/GenBank/DDBJ whole genome shotgun (WGS) entry which is preliminary data.</text>
</comment>
<protein>
    <submittedName>
        <fullName evidence="1">Uncharacterized protein</fullName>
    </submittedName>
</protein>
<keyword evidence="2" id="KW-1185">Reference proteome</keyword>
<gene>
    <name evidence="1" type="ORF">NPIL_57991</name>
</gene>
<proteinExistence type="predicted"/>
<reference evidence="1" key="1">
    <citation type="submission" date="2020-08" db="EMBL/GenBank/DDBJ databases">
        <title>Multicomponent nature underlies the extraordinary mechanical properties of spider dragline silk.</title>
        <authorList>
            <person name="Kono N."/>
            <person name="Nakamura H."/>
            <person name="Mori M."/>
            <person name="Yoshida Y."/>
            <person name="Ohtoshi R."/>
            <person name="Malay A.D."/>
            <person name="Moran D.A.P."/>
            <person name="Tomita M."/>
            <person name="Numata K."/>
            <person name="Arakawa K."/>
        </authorList>
    </citation>
    <scope>NUCLEOTIDE SEQUENCE</scope>
</reference>
<accession>A0A8X6MQD8</accession>
<dbReference type="AlphaFoldDB" id="A0A8X6MQD8"/>
<sequence>MFVPKIVFPGGLENTPFPTSDPIPLLQLCLFLTFPGER</sequence>
<dbReference type="Proteomes" id="UP000887013">
    <property type="component" value="Unassembled WGS sequence"/>
</dbReference>
<evidence type="ECO:0000313" key="2">
    <source>
        <dbReference type="Proteomes" id="UP000887013"/>
    </source>
</evidence>
<evidence type="ECO:0000313" key="1">
    <source>
        <dbReference type="EMBL" id="GFS72224.1"/>
    </source>
</evidence>
<organism evidence="1 2">
    <name type="scientific">Nephila pilipes</name>
    <name type="common">Giant wood spider</name>
    <name type="synonym">Nephila maculata</name>
    <dbReference type="NCBI Taxonomy" id="299642"/>
    <lineage>
        <taxon>Eukaryota</taxon>
        <taxon>Metazoa</taxon>
        <taxon>Ecdysozoa</taxon>
        <taxon>Arthropoda</taxon>
        <taxon>Chelicerata</taxon>
        <taxon>Arachnida</taxon>
        <taxon>Araneae</taxon>
        <taxon>Araneomorphae</taxon>
        <taxon>Entelegynae</taxon>
        <taxon>Araneoidea</taxon>
        <taxon>Nephilidae</taxon>
        <taxon>Nephila</taxon>
    </lineage>
</organism>
<dbReference type="EMBL" id="BMAW01049724">
    <property type="protein sequence ID" value="GFS72224.1"/>
    <property type="molecule type" value="Genomic_DNA"/>
</dbReference>
<name>A0A8X6MQD8_NEPPI</name>
<feature type="non-terminal residue" evidence="1">
    <location>
        <position position="38"/>
    </location>
</feature>